<dbReference type="EMBL" id="MTYJ01000008">
    <property type="protein sequence ID" value="OQV24201.1"/>
    <property type="molecule type" value="Genomic_DNA"/>
</dbReference>
<comment type="caution">
    <text evidence="1">The sequence shown here is derived from an EMBL/GenBank/DDBJ whole genome shotgun (WGS) entry which is preliminary data.</text>
</comment>
<dbReference type="Proteomes" id="UP000192578">
    <property type="component" value="Unassembled WGS sequence"/>
</dbReference>
<reference evidence="2" key="1">
    <citation type="submission" date="2017-01" db="EMBL/GenBank/DDBJ databases">
        <title>Comparative genomics of anhydrobiosis in the tardigrade Hypsibius dujardini.</title>
        <authorList>
            <person name="Yoshida Y."/>
            <person name="Koutsovoulos G."/>
            <person name="Laetsch D."/>
            <person name="Stevens L."/>
            <person name="Kumar S."/>
            <person name="Horikawa D."/>
            <person name="Ishino K."/>
            <person name="Komine S."/>
            <person name="Tomita M."/>
            <person name="Blaxter M."/>
            <person name="Arakawa K."/>
        </authorList>
    </citation>
    <scope>NUCLEOTIDE SEQUENCE [LARGE SCALE GENOMIC DNA]</scope>
    <source>
        <strain evidence="2">Z151</strain>
    </source>
</reference>
<evidence type="ECO:0000313" key="2">
    <source>
        <dbReference type="Proteomes" id="UP000192578"/>
    </source>
</evidence>
<dbReference type="OrthoDB" id="2101615at2759"/>
<evidence type="ECO:0008006" key="3">
    <source>
        <dbReference type="Google" id="ProtNLM"/>
    </source>
</evidence>
<name>A0A1W0XAA4_HYPEX</name>
<organism evidence="1 2">
    <name type="scientific">Hypsibius exemplaris</name>
    <name type="common">Freshwater tardigrade</name>
    <dbReference type="NCBI Taxonomy" id="2072580"/>
    <lineage>
        <taxon>Eukaryota</taxon>
        <taxon>Metazoa</taxon>
        <taxon>Ecdysozoa</taxon>
        <taxon>Tardigrada</taxon>
        <taxon>Eutardigrada</taxon>
        <taxon>Parachela</taxon>
        <taxon>Hypsibioidea</taxon>
        <taxon>Hypsibiidae</taxon>
        <taxon>Hypsibius</taxon>
    </lineage>
</organism>
<dbReference type="AlphaFoldDB" id="A0A1W0XAA4"/>
<dbReference type="SUPFAM" id="SSF81321">
    <property type="entry name" value="Family A G protein-coupled receptor-like"/>
    <property type="match status" value="1"/>
</dbReference>
<protein>
    <recommendedName>
        <fullName evidence="3">G-protein coupled receptors family 1 profile domain-containing protein</fullName>
    </recommendedName>
</protein>
<accession>A0A1W0XAA4</accession>
<keyword evidence="2" id="KW-1185">Reference proteome</keyword>
<evidence type="ECO:0000313" key="1">
    <source>
        <dbReference type="EMBL" id="OQV24201.1"/>
    </source>
</evidence>
<dbReference type="Gene3D" id="1.20.1070.10">
    <property type="entry name" value="Rhodopsin 7-helix transmembrane proteins"/>
    <property type="match status" value="1"/>
</dbReference>
<sequence>MPTFALVTLILALLLNGTVLALFAFYCALRTPYNVYVINVLLSNFLCAAIEYPIDVPVKRSPSWYLSYITCVVYSYCLHPQTPNHKEPSHPIDRQLNRCPFDYPFYPPLHRPFNYPFYPPLHRPLEHPSNHPLDHRLDHPFDRLTCCATVRFSYG</sequence>
<proteinExistence type="predicted"/>
<gene>
    <name evidence="1" type="ORF">BV898_02148</name>
</gene>